<dbReference type="InterPro" id="IPR000182">
    <property type="entry name" value="GNAT_dom"/>
</dbReference>
<proteinExistence type="predicted"/>
<accession>A0A2B4S101</accession>
<name>A0A2B4S101_STYPI</name>
<organism evidence="2 3">
    <name type="scientific">Stylophora pistillata</name>
    <name type="common">Smooth cauliflower coral</name>
    <dbReference type="NCBI Taxonomy" id="50429"/>
    <lineage>
        <taxon>Eukaryota</taxon>
        <taxon>Metazoa</taxon>
        <taxon>Cnidaria</taxon>
        <taxon>Anthozoa</taxon>
        <taxon>Hexacorallia</taxon>
        <taxon>Scleractinia</taxon>
        <taxon>Astrocoeniina</taxon>
        <taxon>Pocilloporidae</taxon>
        <taxon>Stylophora</taxon>
    </lineage>
</organism>
<protein>
    <recommendedName>
        <fullName evidence="1">N-acetyltransferase domain-containing protein</fullName>
    </recommendedName>
</protein>
<keyword evidence="3" id="KW-1185">Reference proteome</keyword>
<dbReference type="PROSITE" id="PS51186">
    <property type="entry name" value="GNAT"/>
    <property type="match status" value="1"/>
</dbReference>
<dbReference type="SUPFAM" id="SSF55729">
    <property type="entry name" value="Acyl-CoA N-acyltransferases (Nat)"/>
    <property type="match status" value="1"/>
</dbReference>
<evidence type="ECO:0000313" key="3">
    <source>
        <dbReference type="Proteomes" id="UP000225706"/>
    </source>
</evidence>
<dbReference type="EMBL" id="LSMT01000246">
    <property type="protein sequence ID" value="PFX22247.1"/>
    <property type="molecule type" value="Genomic_DNA"/>
</dbReference>
<dbReference type="Proteomes" id="UP000225706">
    <property type="component" value="Unassembled WGS sequence"/>
</dbReference>
<gene>
    <name evidence="2" type="ORF">AWC38_SpisGene13240</name>
</gene>
<dbReference type="OrthoDB" id="7305308at2759"/>
<dbReference type="GO" id="GO:0016747">
    <property type="term" value="F:acyltransferase activity, transferring groups other than amino-acyl groups"/>
    <property type="evidence" value="ECO:0007669"/>
    <property type="project" value="InterPro"/>
</dbReference>
<reference evidence="3" key="1">
    <citation type="journal article" date="2017" name="bioRxiv">
        <title>Comparative analysis of the genomes of Stylophora pistillata and Acropora digitifera provides evidence for extensive differences between species of corals.</title>
        <authorList>
            <person name="Voolstra C.R."/>
            <person name="Li Y."/>
            <person name="Liew Y.J."/>
            <person name="Baumgarten S."/>
            <person name="Zoccola D."/>
            <person name="Flot J.-F."/>
            <person name="Tambutte S."/>
            <person name="Allemand D."/>
            <person name="Aranda M."/>
        </authorList>
    </citation>
    <scope>NUCLEOTIDE SEQUENCE [LARGE SCALE GENOMIC DNA]</scope>
</reference>
<evidence type="ECO:0000259" key="1">
    <source>
        <dbReference type="PROSITE" id="PS51186"/>
    </source>
</evidence>
<dbReference type="Pfam" id="PF00583">
    <property type="entry name" value="Acetyltransf_1"/>
    <property type="match status" value="1"/>
</dbReference>
<comment type="caution">
    <text evidence="2">The sequence shown here is derived from an EMBL/GenBank/DDBJ whole genome shotgun (WGS) entry which is preliminary data.</text>
</comment>
<feature type="domain" description="N-acetyltransferase" evidence="1">
    <location>
        <begin position="4"/>
        <end position="181"/>
    </location>
</feature>
<evidence type="ECO:0000313" key="2">
    <source>
        <dbReference type="EMBL" id="PFX22247.1"/>
    </source>
</evidence>
<dbReference type="InterPro" id="IPR016181">
    <property type="entry name" value="Acyl_CoA_acyltransferase"/>
</dbReference>
<dbReference type="Gene3D" id="3.40.630.30">
    <property type="match status" value="1"/>
</dbReference>
<dbReference type="AlphaFoldDB" id="A0A2B4S101"/>
<dbReference type="CDD" id="cd04301">
    <property type="entry name" value="NAT_SF"/>
    <property type="match status" value="1"/>
</dbReference>
<sequence>METFRIRNAIETDAEDIYRIHTEAIKKKCSTRYSTEDVSAWVARQEKAKYLPFIAANEIIVAEIARDRRVVGFGHLIADTLTEADSNETADGKAMQIRGLFADPDCGVKGVGTALVKELENRAKEYGAVRVKHVFGHHPFTNIDGVVSDISTAKKLGFKTYLQDFTTFISLKNSTMRVNPPSKSHVIVFFSGKLCFFRAQSDSSLDAAIILENGKLLRFVPISLTIVNVSGGFVTS</sequence>